<accession>A0A398ACQ6</accession>
<evidence type="ECO:0000256" key="1">
    <source>
        <dbReference type="ARBA" id="ARBA00023125"/>
    </source>
</evidence>
<dbReference type="CDD" id="cd11393">
    <property type="entry name" value="bHLH_AtbHLH_like"/>
    <property type="match status" value="1"/>
</dbReference>
<gene>
    <name evidence="2" type="ORF">BRARA_B02646</name>
</gene>
<dbReference type="AlphaFoldDB" id="A0A398ACQ6"/>
<evidence type="ECO:0000313" key="2">
    <source>
        <dbReference type="EMBL" id="RID75611.1"/>
    </source>
</evidence>
<dbReference type="InterPro" id="IPR045239">
    <property type="entry name" value="bHLH95_bHLH"/>
</dbReference>
<protein>
    <submittedName>
        <fullName evidence="2">Uncharacterized protein</fullName>
    </submittedName>
</protein>
<name>A0A398ACQ6_BRACM</name>
<dbReference type="GO" id="GO:0003677">
    <property type="term" value="F:DNA binding"/>
    <property type="evidence" value="ECO:0007669"/>
    <property type="project" value="UniProtKB-KW"/>
</dbReference>
<proteinExistence type="predicted"/>
<sequence>MTSGDFKIAGISTGKWWSSPTNSTAAVFSGYSLPRPTETSLDITDCRRQNFDNKTNNYNDDFFNIFPFLEKMFLIDSEAESFLDYETKEPKEIITQDCKNLTSKRNGKIEELEETSDDYSPPLLKRPGIDTLSPLPRFKVRKEKLGDRITGLQHLVSPFVKYLKFLQEQVTVLSNLDQNIRGSVQRQQLHVNNSIFLSFCMLYQESSSQIINYQLMIIALINTKNSINTQEQEDYTRRPWEPCIMFDAEFIFISAAASAAEMNTSNLKNFPILLYVKREVTLVISAEFSIGYSFGFGSGISDFQVFRYRGVEPVRVFLYFGSGSGIFSSDSVISDLVRIFRF</sequence>
<evidence type="ECO:0000313" key="3">
    <source>
        <dbReference type="Proteomes" id="UP000264353"/>
    </source>
</evidence>
<dbReference type="EMBL" id="CM010629">
    <property type="protein sequence ID" value="RID75611.1"/>
    <property type="molecule type" value="Genomic_DNA"/>
</dbReference>
<keyword evidence="1" id="KW-0238">DNA-binding</keyword>
<dbReference type="Proteomes" id="UP000264353">
    <property type="component" value="Chromosome A2"/>
</dbReference>
<organism evidence="2 3">
    <name type="scientific">Brassica campestris</name>
    <name type="common">Field mustard</name>
    <dbReference type="NCBI Taxonomy" id="3711"/>
    <lineage>
        <taxon>Eukaryota</taxon>
        <taxon>Viridiplantae</taxon>
        <taxon>Streptophyta</taxon>
        <taxon>Embryophyta</taxon>
        <taxon>Tracheophyta</taxon>
        <taxon>Spermatophyta</taxon>
        <taxon>Magnoliopsida</taxon>
        <taxon>eudicotyledons</taxon>
        <taxon>Gunneridae</taxon>
        <taxon>Pentapetalae</taxon>
        <taxon>rosids</taxon>
        <taxon>malvids</taxon>
        <taxon>Brassicales</taxon>
        <taxon>Brassicaceae</taxon>
        <taxon>Brassiceae</taxon>
        <taxon>Brassica</taxon>
    </lineage>
</organism>
<reference evidence="2 3" key="1">
    <citation type="submission" date="2018-06" db="EMBL/GenBank/DDBJ databases">
        <title>WGS assembly of Brassica rapa FPsc.</title>
        <authorList>
            <person name="Bowman J."/>
            <person name="Kohchi T."/>
            <person name="Yamato K."/>
            <person name="Jenkins J."/>
            <person name="Shu S."/>
            <person name="Ishizaki K."/>
            <person name="Yamaoka S."/>
            <person name="Nishihama R."/>
            <person name="Nakamura Y."/>
            <person name="Berger F."/>
            <person name="Adam C."/>
            <person name="Aki S."/>
            <person name="Althoff F."/>
            <person name="Araki T."/>
            <person name="Arteaga-Vazquez M."/>
            <person name="Balasubrmanian S."/>
            <person name="Bauer D."/>
            <person name="Boehm C."/>
            <person name="Briginshaw L."/>
            <person name="Caballero-Perez J."/>
            <person name="Catarino B."/>
            <person name="Chen F."/>
            <person name="Chiyoda S."/>
            <person name="Chovatia M."/>
            <person name="Davies K."/>
            <person name="Delmans M."/>
            <person name="Demura T."/>
            <person name="Dierschke T."/>
            <person name="Dolan L."/>
            <person name="Dorantes-Acosta A."/>
            <person name="Eklund D."/>
            <person name="Florent S."/>
            <person name="Flores-Sandoval E."/>
            <person name="Fujiyama A."/>
            <person name="Fukuzawa H."/>
            <person name="Galik B."/>
            <person name="Grimanelli D."/>
            <person name="Grimwood J."/>
            <person name="Grossniklaus U."/>
            <person name="Hamada T."/>
            <person name="Haseloff J."/>
            <person name="Hetherington A."/>
            <person name="Higo A."/>
            <person name="Hirakawa Y."/>
            <person name="Hundley H."/>
            <person name="Ikeda Y."/>
            <person name="Inoue K."/>
            <person name="Inoue S."/>
            <person name="Ishida S."/>
            <person name="Jia Q."/>
            <person name="Kakita M."/>
            <person name="Kanazawa T."/>
            <person name="Kawai Y."/>
            <person name="Kawashima T."/>
            <person name="Kennedy M."/>
            <person name="Kinose K."/>
            <person name="Kinoshita T."/>
            <person name="Kohara Y."/>
            <person name="Koide E."/>
            <person name="Komatsu K."/>
            <person name="Kopischke S."/>
            <person name="Kubo M."/>
            <person name="Kyozuka J."/>
            <person name="Lagercrantz U."/>
            <person name="Lin S."/>
            <person name="Lindquist E."/>
            <person name="Lipzen A."/>
            <person name="Lu C."/>
            <person name="Luna E."/>
            <person name="Martienssen R."/>
            <person name="Minamino N."/>
            <person name="Mizutani M."/>
            <person name="Mizutani M."/>
            <person name="Mochizuki N."/>
            <person name="Monte I."/>
            <person name="Mosher R."/>
            <person name="Nagasaki H."/>
            <person name="Nakagami H."/>
            <person name="Naramoto S."/>
            <person name="Nishitani K."/>
            <person name="Ohtani M."/>
            <person name="Okamoto T."/>
            <person name="Okumura M."/>
            <person name="Phillips J."/>
            <person name="Pollak B."/>
            <person name="Reinders A."/>
            <person name="Roevekamp M."/>
            <person name="Sano R."/>
            <person name="Sawa S."/>
            <person name="Schmid M."/>
            <person name="Shirakawa M."/>
            <person name="Solano R."/>
            <person name="Spunde A."/>
            <person name="Suetsugu N."/>
            <person name="Sugano S."/>
            <person name="Sugiyama A."/>
            <person name="Sun R."/>
            <person name="Suzuki Y."/>
            <person name="Takenaka M."/>
            <person name="Takezawa D."/>
            <person name="Tomogane H."/>
            <person name="Tsuzuki M."/>
            <person name="Ueda T."/>
            <person name="Umeda M."/>
            <person name="Ward J."/>
            <person name="Watanabe Y."/>
            <person name="Yazaki K."/>
            <person name="Yokoyama R."/>
            <person name="Yoshitake Y."/>
            <person name="Yotsui I."/>
            <person name="Zachgo S."/>
            <person name="Schmutz J."/>
        </authorList>
    </citation>
    <scope>NUCLEOTIDE SEQUENCE [LARGE SCALE GENOMIC DNA]</scope>
    <source>
        <strain evidence="3">cv. B-3</strain>
    </source>
</reference>